<keyword evidence="2" id="KW-1185">Reference proteome</keyword>
<sequence length="235" mass="26665">MIAGEDFVMDLCGVVDILHPLIEMFVELQSLSAPSWKVVTWSAKIKEHMEQMQANFSLTAPTSMFPILEANIDDIQSGEYKGIRLVPGWMVVSTEKDVDETEMQNILTCMDLDTLFSLFCGERLGNRKPKLDHGKGSLQSHAVEDFERFFRYICSLRHVRQLTGLRSNDDEEVCFKPGLGAITFHKLKQALKKALWSTSGQYLMSWFLLLKSYGCLKKLTLAETGIGDQERTAME</sequence>
<proteinExistence type="predicted"/>
<comment type="caution">
    <text evidence="1">The sequence shown here is derived from an EMBL/GenBank/DDBJ whole genome shotgun (WGS) entry which is preliminary data.</text>
</comment>
<dbReference type="Proteomes" id="UP001152795">
    <property type="component" value="Unassembled WGS sequence"/>
</dbReference>
<dbReference type="AlphaFoldDB" id="A0A7D9HBP3"/>
<reference evidence="1" key="1">
    <citation type="submission" date="2020-04" db="EMBL/GenBank/DDBJ databases">
        <authorList>
            <person name="Alioto T."/>
            <person name="Alioto T."/>
            <person name="Gomez Garrido J."/>
        </authorList>
    </citation>
    <scope>NUCLEOTIDE SEQUENCE</scope>
    <source>
        <strain evidence="1">A484AB</strain>
    </source>
</reference>
<gene>
    <name evidence="1" type="ORF">PACLA_8A087592</name>
</gene>
<feature type="non-terminal residue" evidence="1">
    <location>
        <position position="235"/>
    </location>
</feature>
<evidence type="ECO:0000313" key="1">
    <source>
        <dbReference type="EMBL" id="CAB3978767.1"/>
    </source>
</evidence>
<name>A0A7D9HBP3_PARCT</name>
<dbReference type="EMBL" id="CACRXK020000140">
    <property type="protein sequence ID" value="CAB3978767.1"/>
    <property type="molecule type" value="Genomic_DNA"/>
</dbReference>
<protein>
    <submittedName>
        <fullName evidence="1">Uncharacterized protein</fullName>
    </submittedName>
</protein>
<evidence type="ECO:0000313" key="2">
    <source>
        <dbReference type="Proteomes" id="UP001152795"/>
    </source>
</evidence>
<accession>A0A7D9HBP3</accession>
<organism evidence="1 2">
    <name type="scientific">Paramuricea clavata</name>
    <name type="common">Red gorgonian</name>
    <name type="synonym">Violescent sea-whip</name>
    <dbReference type="NCBI Taxonomy" id="317549"/>
    <lineage>
        <taxon>Eukaryota</taxon>
        <taxon>Metazoa</taxon>
        <taxon>Cnidaria</taxon>
        <taxon>Anthozoa</taxon>
        <taxon>Octocorallia</taxon>
        <taxon>Malacalcyonacea</taxon>
        <taxon>Plexauridae</taxon>
        <taxon>Paramuricea</taxon>
    </lineage>
</organism>